<evidence type="ECO:0000313" key="1">
    <source>
        <dbReference type="EMBL" id="STO91553.1"/>
    </source>
</evidence>
<sequence>MIKHPLQINSILYSSWGYDQTNINFYQVIELVGNATVVLRELAQEMAPLQKRKAVQKSNF</sequence>
<accession>A0A377IUL2</accession>
<dbReference type="Proteomes" id="UP000254554">
    <property type="component" value="Unassembled WGS sequence"/>
</dbReference>
<dbReference type="OrthoDB" id="5149874at2"/>
<dbReference type="AlphaFoldDB" id="A0A377IUL2"/>
<gene>
    <name evidence="1" type="ORF">NCTC11370_03531</name>
</gene>
<dbReference type="EMBL" id="UGGT01000002">
    <property type="protein sequence ID" value="STO91553.1"/>
    <property type="molecule type" value="Genomic_DNA"/>
</dbReference>
<keyword evidence="2" id="KW-1185">Reference proteome</keyword>
<organism evidence="1 2">
    <name type="scientific">Fluoribacter dumoffii</name>
    <dbReference type="NCBI Taxonomy" id="463"/>
    <lineage>
        <taxon>Bacteria</taxon>
        <taxon>Pseudomonadati</taxon>
        <taxon>Pseudomonadota</taxon>
        <taxon>Gammaproteobacteria</taxon>
        <taxon>Legionellales</taxon>
        <taxon>Legionellaceae</taxon>
        <taxon>Fluoribacter</taxon>
    </lineage>
</organism>
<proteinExistence type="predicted"/>
<name>A0A377IUL2_9GAMM</name>
<reference evidence="1 2" key="1">
    <citation type="submission" date="2018-06" db="EMBL/GenBank/DDBJ databases">
        <authorList>
            <consortium name="Pathogen Informatics"/>
            <person name="Doyle S."/>
        </authorList>
    </citation>
    <scope>NUCLEOTIDE SEQUENCE [LARGE SCALE GENOMIC DNA]</scope>
    <source>
        <strain evidence="1 2">NCTC11370</strain>
    </source>
</reference>
<protein>
    <submittedName>
        <fullName evidence="1">Uncharacterized protein</fullName>
    </submittedName>
</protein>
<evidence type="ECO:0000313" key="2">
    <source>
        <dbReference type="Proteomes" id="UP000254554"/>
    </source>
</evidence>
<dbReference type="RefSeq" id="WP_115264643.1">
    <property type="nucleotide sequence ID" value="NZ_UGGT01000002.1"/>
</dbReference>